<evidence type="ECO:0000313" key="1">
    <source>
        <dbReference type="EMBL" id="KAI4801578.1"/>
    </source>
</evidence>
<accession>A0ACB9VP87</accession>
<comment type="caution">
    <text evidence="1">The sequence shown here is derived from an EMBL/GenBank/DDBJ whole genome shotgun (WGS) entry which is preliminary data.</text>
</comment>
<name>A0ACB9VP87_CHAAC</name>
<organism evidence="1 2">
    <name type="scientific">Chaenocephalus aceratus</name>
    <name type="common">Blackfin icefish</name>
    <name type="synonym">Chaenichthys aceratus</name>
    <dbReference type="NCBI Taxonomy" id="36190"/>
    <lineage>
        <taxon>Eukaryota</taxon>
        <taxon>Metazoa</taxon>
        <taxon>Chordata</taxon>
        <taxon>Craniata</taxon>
        <taxon>Vertebrata</taxon>
        <taxon>Euteleostomi</taxon>
        <taxon>Actinopterygii</taxon>
        <taxon>Neopterygii</taxon>
        <taxon>Teleostei</taxon>
        <taxon>Neoteleostei</taxon>
        <taxon>Acanthomorphata</taxon>
        <taxon>Eupercaria</taxon>
        <taxon>Perciformes</taxon>
        <taxon>Notothenioidei</taxon>
        <taxon>Channichthyidae</taxon>
        <taxon>Chaenocephalus</taxon>
    </lineage>
</organism>
<protein>
    <submittedName>
        <fullName evidence="1">Uncharacterized protein</fullName>
    </submittedName>
</protein>
<dbReference type="EMBL" id="CM043808">
    <property type="protein sequence ID" value="KAI4801578.1"/>
    <property type="molecule type" value="Genomic_DNA"/>
</dbReference>
<proteinExistence type="predicted"/>
<gene>
    <name evidence="1" type="ORF">KUCAC02_019465</name>
</gene>
<keyword evidence="2" id="KW-1185">Reference proteome</keyword>
<reference evidence="1" key="1">
    <citation type="submission" date="2022-05" db="EMBL/GenBank/DDBJ databases">
        <title>Chromosome-level genome of Chaenocephalus aceratus.</title>
        <authorList>
            <person name="Park H."/>
        </authorList>
    </citation>
    <scope>NUCLEOTIDE SEQUENCE</scope>
    <source>
        <strain evidence="1">KU_202001</strain>
    </source>
</reference>
<sequence>MYCSYIVHARFTQYTLFYFYLNLHYFISYSVPYHILFTCIWTLHIDTTFYFVFYYVCWIVGGAQVIRFSLPFLHCSLCI</sequence>
<evidence type="ECO:0000313" key="2">
    <source>
        <dbReference type="Proteomes" id="UP001057452"/>
    </source>
</evidence>
<dbReference type="Proteomes" id="UP001057452">
    <property type="component" value="Chromosome 24"/>
</dbReference>